<evidence type="ECO:0000313" key="3">
    <source>
        <dbReference type="EMBL" id="KPU45106.1"/>
    </source>
</evidence>
<dbReference type="InterPro" id="IPR026870">
    <property type="entry name" value="Zinc_ribbon_dom"/>
</dbReference>
<protein>
    <submittedName>
        <fullName evidence="3">Double zinc ribbon</fullName>
    </submittedName>
</protein>
<dbReference type="STRING" id="36849.OXPF_12320"/>
<keyword evidence="1" id="KW-0175">Coiled coil</keyword>
<dbReference type="RefSeq" id="WP_054874328.1">
    <property type="nucleotide sequence ID" value="NZ_LKET01000027.1"/>
</dbReference>
<dbReference type="Pfam" id="PF13240">
    <property type="entry name" value="Zn_Ribbon_1"/>
    <property type="match status" value="1"/>
</dbReference>
<dbReference type="Gene3D" id="4.10.1060.50">
    <property type="match status" value="1"/>
</dbReference>
<accession>A0A0P8X2T4</accession>
<reference evidence="3 4" key="1">
    <citation type="submission" date="2015-09" db="EMBL/GenBank/DDBJ databases">
        <title>Genome sequence of Oxobacter pfennigii DSM 3222.</title>
        <authorList>
            <person name="Poehlein A."/>
            <person name="Bengelsdorf F.R."/>
            <person name="Schiel-Bengelsdorf B."/>
            <person name="Duerre P."/>
            <person name="Daniel R."/>
        </authorList>
    </citation>
    <scope>NUCLEOTIDE SEQUENCE [LARGE SCALE GENOMIC DNA]</scope>
    <source>
        <strain evidence="3 4">DSM 3222</strain>
    </source>
</reference>
<feature type="domain" description="Zinc-ribbon" evidence="2">
    <location>
        <begin position="115"/>
        <end position="137"/>
    </location>
</feature>
<dbReference type="AlphaFoldDB" id="A0A0P8X2T4"/>
<keyword evidence="4" id="KW-1185">Reference proteome</keyword>
<gene>
    <name evidence="3" type="ORF">OXPF_12320</name>
</gene>
<feature type="coiled-coil region" evidence="1">
    <location>
        <begin position="67"/>
        <end position="101"/>
    </location>
</feature>
<comment type="caution">
    <text evidence="3">The sequence shown here is derived from an EMBL/GenBank/DDBJ whole genome shotgun (WGS) entry which is preliminary data.</text>
</comment>
<name>A0A0P8X2T4_9CLOT</name>
<sequence>MSFLDNLTKKVGDAAKVAAKRSEGFMETTKLNMAISSDEGRIKAIYNQLGELTYNKFKAGEISDGELAALCLQIREIENNIAELKEKIEEIRLTKDHETAESSYTPPASAEEKKFCSSCGAEVSAGAKFCSSCGTSL</sequence>
<evidence type="ECO:0000256" key="1">
    <source>
        <dbReference type="SAM" id="Coils"/>
    </source>
</evidence>
<dbReference type="OrthoDB" id="1696133at2"/>
<dbReference type="EMBL" id="LKET01000027">
    <property type="protein sequence ID" value="KPU45106.1"/>
    <property type="molecule type" value="Genomic_DNA"/>
</dbReference>
<organism evidence="3 4">
    <name type="scientific">Oxobacter pfennigii</name>
    <dbReference type="NCBI Taxonomy" id="36849"/>
    <lineage>
        <taxon>Bacteria</taxon>
        <taxon>Bacillati</taxon>
        <taxon>Bacillota</taxon>
        <taxon>Clostridia</taxon>
        <taxon>Eubacteriales</taxon>
        <taxon>Clostridiaceae</taxon>
        <taxon>Oxobacter</taxon>
    </lineage>
</organism>
<dbReference type="Proteomes" id="UP000050326">
    <property type="component" value="Unassembled WGS sequence"/>
</dbReference>
<evidence type="ECO:0000313" key="4">
    <source>
        <dbReference type="Proteomes" id="UP000050326"/>
    </source>
</evidence>
<evidence type="ECO:0000259" key="2">
    <source>
        <dbReference type="Pfam" id="PF13240"/>
    </source>
</evidence>
<dbReference type="InterPro" id="IPR038587">
    <property type="entry name" value="Ribosomal_eL40_sf"/>
</dbReference>
<proteinExistence type="predicted"/>